<sequence>MLSLCYVNSILTFCGQGHMCISKEQNQLEIYKYSHVSMLYRKTKVAFFESCQFKTLSSQFLLVVFMSQKEASLPLLVQVKGNLFSLFSKNTLINCKDFMF</sequence>
<evidence type="ECO:0000313" key="1">
    <source>
        <dbReference type="EMBL" id="CAI9152048.1"/>
    </source>
</evidence>
<evidence type="ECO:0000313" key="2">
    <source>
        <dbReference type="Proteomes" id="UP001176941"/>
    </source>
</evidence>
<accession>A0ABN8XRM6</accession>
<dbReference type="Proteomes" id="UP001176941">
    <property type="component" value="Chromosome 1"/>
</dbReference>
<reference evidence="1" key="1">
    <citation type="submission" date="2023-04" db="EMBL/GenBank/DDBJ databases">
        <authorList>
            <consortium name="ELIXIR-Norway"/>
        </authorList>
    </citation>
    <scope>NUCLEOTIDE SEQUENCE [LARGE SCALE GENOMIC DNA]</scope>
</reference>
<proteinExistence type="predicted"/>
<organism evidence="1 2">
    <name type="scientific">Rangifer tarandus platyrhynchus</name>
    <name type="common">Svalbard reindeer</name>
    <dbReference type="NCBI Taxonomy" id="3082113"/>
    <lineage>
        <taxon>Eukaryota</taxon>
        <taxon>Metazoa</taxon>
        <taxon>Chordata</taxon>
        <taxon>Craniata</taxon>
        <taxon>Vertebrata</taxon>
        <taxon>Euteleostomi</taxon>
        <taxon>Mammalia</taxon>
        <taxon>Eutheria</taxon>
        <taxon>Laurasiatheria</taxon>
        <taxon>Artiodactyla</taxon>
        <taxon>Ruminantia</taxon>
        <taxon>Pecora</taxon>
        <taxon>Cervidae</taxon>
        <taxon>Odocoileinae</taxon>
        <taxon>Rangifer</taxon>
    </lineage>
</organism>
<dbReference type="EMBL" id="OX459937">
    <property type="protein sequence ID" value="CAI9152048.1"/>
    <property type="molecule type" value="Genomic_DNA"/>
</dbReference>
<gene>
    <name evidence="1" type="ORF">MRATA1EN1_LOCUS1010</name>
</gene>
<keyword evidence="2" id="KW-1185">Reference proteome</keyword>
<name>A0ABN8XRM6_RANTA</name>
<protein>
    <submittedName>
        <fullName evidence="1">Uncharacterized protein</fullName>
    </submittedName>
</protein>